<accession>A0AAD6YTD4</accession>
<protein>
    <submittedName>
        <fullName evidence="2">Uncharacterized protein</fullName>
    </submittedName>
</protein>
<evidence type="ECO:0000313" key="2">
    <source>
        <dbReference type="EMBL" id="KAJ7228747.1"/>
    </source>
</evidence>
<comment type="caution">
    <text evidence="2">The sequence shown here is derived from an EMBL/GenBank/DDBJ whole genome shotgun (WGS) entry which is preliminary data.</text>
</comment>
<evidence type="ECO:0000313" key="3">
    <source>
        <dbReference type="Proteomes" id="UP001219525"/>
    </source>
</evidence>
<feature type="region of interest" description="Disordered" evidence="1">
    <location>
        <begin position="338"/>
        <end position="367"/>
    </location>
</feature>
<proteinExistence type="predicted"/>
<dbReference type="EMBL" id="JARJCW010000002">
    <property type="protein sequence ID" value="KAJ7228747.1"/>
    <property type="molecule type" value="Genomic_DNA"/>
</dbReference>
<dbReference type="AlphaFoldDB" id="A0AAD6YTD4"/>
<name>A0AAD6YTD4_9AGAR</name>
<gene>
    <name evidence="2" type="ORF">GGX14DRAFT_614769</name>
</gene>
<evidence type="ECO:0000256" key="1">
    <source>
        <dbReference type="SAM" id="MobiDB-lite"/>
    </source>
</evidence>
<dbReference type="Proteomes" id="UP001219525">
    <property type="component" value="Unassembled WGS sequence"/>
</dbReference>
<organism evidence="2 3">
    <name type="scientific">Mycena pura</name>
    <dbReference type="NCBI Taxonomy" id="153505"/>
    <lineage>
        <taxon>Eukaryota</taxon>
        <taxon>Fungi</taxon>
        <taxon>Dikarya</taxon>
        <taxon>Basidiomycota</taxon>
        <taxon>Agaricomycotina</taxon>
        <taxon>Agaricomycetes</taxon>
        <taxon>Agaricomycetidae</taxon>
        <taxon>Agaricales</taxon>
        <taxon>Marasmiineae</taxon>
        <taxon>Mycenaceae</taxon>
        <taxon>Mycena</taxon>
    </lineage>
</organism>
<feature type="compositionally biased region" description="Polar residues" evidence="1">
    <location>
        <begin position="347"/>
        <end position="366"/>
    </location>
</feature>
<reference evidence="2" key="1">
    <citation type="submission" date="2023-03" db="EMBL/GenBank/DDBJ databases">
        <title>Massive genome expansion in bonnet fungi (Mycena s.s.) driven by repeated elements and novel gene families across ecological guilds.</title>
        <authorList>
            <consortium name="Lawrence Berkeley National Laboratory"/>
            <person name="Harder C.B."/>
            <person name="Miyauchi S."/>
            <person name="Viragh M."/>
            <person name="Kuo A."/>
            <person name="Thoen E."/>
            <person name="Andreopoulos B."/>
            <person name="Lu D."/>
            <person name="Skrede I."/>
            <person name="Drula E."/>
            <person name="Henrissat B."/>
            <person name="Morin E."/>
            <person name="Kohler A."/>
            <person name="Barry K."/>
            <person name="LaButti K."/>
            <person name="Morin E."/>
            <person name="Salamov A."/>
            <person name="Lipzen A."/>
            <person name="Mereny Z."/>
            <person name="Hegedus B."/>
            <person name="Baldrian P."/>
            <person name="Stursova M."/>
            <person name="Weitz H."/>
            <person name="Taylor A."/>
            <person name="Grigoriev I.V."/>
            <person name="Nagy L.G."/>
            <person name="Martin F."/>
            <person name="Kauserud H."/>
        </authorList>
    </citation>
    <scope>NUCLEOTIDE SEQUENCE</scope>
    <source>
        <strain evidence="2">9144</strain>
    </source>
</reference>
<sequence length="399" mass="44581">MQPNPEFQKLDAHLNARDSHLSLDSDKMTARCPVFNRKDIPALPSQVAYVACQTLRSLATADTEVLWEVYGDIISGWPGPESNAQSIEQTRDEERSWVKTYREKDSKDMTQTISNIRLRLATACLKHVPTISLISLATYLSTSTDIIDTFDRVLALHHRSNEDEDTIFILPFLPRVEYLIGACFNSPSKTSCMIDALVVSTAKAIVHESRHMVGTLIHGVSYLTPPMVQRAFRQEEVQEEAVQGEAGDWYDASRYGAFHLCPSLVSPTDSGPIETTTLVLTGHINDRRGLRYLVPSAVADWAQHVRDGLFITSPHRYFITDYTLPVIGWVRDLEHLDAQNPDGPTVPIQTQSHHTSSAGPSESGSHTVLWRSMKPVKGITDARELGYSNLRGVIMDRSQ</sequence>
<keyword evidence="3" id="KW-1185">Reference proteome</keyword>